<keyword evidence="1" id="KW-0472">Membrane</keyword>
<name>A0ABY3VNE8_9MYCO</name>
<evidence type="ECO:0000313" key="3">
    <source>
        <dbReference type="Proteomes" id="UP001055336"/>
    </source>
</evidence>
<feature type="transmembrane region" description="Helical" evidence="1">
    <location>
        <begin position="81"/>
        <end position="100"/>
    </location>
</feature>
<keyword evidence="3" id="KW-1185">Reference proteome</keyword>
<keyword evidence="1" id="KW-0812">Transmembrane</keyword>
<feature type="transmembrane region" description="Helical" evidence="1">
    <location>
        <begin position="112"/>
        <end position="136"/>
    </location>
</feature>
<dbReference type="EMBL" id="CP092488">
    <property type="protein sequence ID" value="UMB70137.1"/>
    <property type="molecule type" value="Genomic_DNA"/>
</dbReference>
<reference evidence="2" key="1">
    <citation type="submission" date="2022-08" db="EMBL/GenBank/DDBJ databases">
        <title>Whole genome sequencing of non-tuberculosis mycobacteria type-strains.</title>
        <authorList>
            <person name="Igarashi Y."/>
            <person name="Osugi A."/>
            <person name="Mitarai S."/>
        </authorList>
    </citation>
    <scope>NUCLEOTIDE SEQUENCE</scope>
    <source>
        <strain evidence="2">DSM 45127</strain>
    </source>
</reference>
<keyword evidence="1" id="KW-1133">Transmembrane helix</keyword>
<proteinExistence type="predicted"/>
<accession>A0ABY3VNE8</accession>
<organism evidence="2 3">
    <name type="scientific">Mycobacterium paraterrae</name>
    <dbReference type="NCBI Taxonomy" id="577492"/>
    <lineage>
        <taxon>Bacteria</taxon>
        <taxon>Bacillati</taxon>
        <taxon>Actinomycetota</taxon>
        <taxon>Actinomycetes</taxon>
        <taxon>Mycobacteriales</taxon>
        <taxon>Mycobacteriaceae</taxon>
        <taxon>Mycobacterium</taxon>
    </lineage>
</organism>
<gene>
    <name evidence="2" type="ORF">MKK62_01990</name>
</gene>
<dbReference type="RefSeq" id="WP_240261864.1">
    <property type="nucleotide sequence ID" value="NZ_CP092488.2"/>
</dbReference>
<sequence>MTQGIVPHPSTEQRRSIGRFFGLRRPAAGVTRAQAAMLAQQNRAAQTATDESAKLYKVAFDESVRTLEQQTSELSAIRQRLVQFLAFVGTATAFLVGTSLKPETTASPRGHWFMPLCIAGTAAMAMTLVLTLILLYPKLTELTVVSSARDILDGIHRDVSPTNTEAHLLHDLAWYYDGYVKENAPILTRARWIYFSAIGAGAIQLGIWIALVWTQVSPVQ</sequence>
<feature type="transmembrane region" description="Helical" evidence="1">
    <location>
        <begin position="192"/>
        <end position="213"/>
    </location>
</feature>
<dbReference type="Proteomes" id="UP001055336">
    <property type="component" value="Chromosome"/>
</dbReference>
<evidence type="ECO:0000256" key="1">
    <source>
        <dbReference type="SAM" id="Phobius"/>
    </source>
</evidence>
<evidence type="ECO:0000313" key="2">
    <source>
        <dbReference type="EMBL" id="UMB70137.1"/>
    </source>
</evidence>
<protein>
    <submittedName>
        <fullName evidence="2">Uncharacterized protein</fullName>
    </submittedName>
</protein>